<keyword evidence="9" id="KW-1185">Reference proteome</keyword>
<gene>
    <name evidence="8" type="ORF">J2Z76_002609</name>
</gene>
<accession>A0ABS4GGG3</accession>
<evidence type="ECO:0000313" key="9">
    <source>
        <dbReference type="Proteomes" id="UP001519342"/>
    </source>
</evidence>
<evidence type="ECO:0000256" key="1">
    <source>
        <dbReference type="ARBA" id="ARBA00022478"/>
    </source>
</evidence>
<dbReference type="CDD" id="cd01029">
    <property type="entry name" value="TOPRIM_primases"/>
    <property type="match status" value="1"/>
</dbReference>
<keyword evidence="3" id="KW-0808">Transferase</keyword>
<dbReference type="SUPFAM" id="SSF57783">
    <property type="entry name" value="Zinc beta-ribbon"/>
    <property type="match status" value="1"/>
</dbReference>
<dbReference type="Proteomes" id="UP001519342">
    <property type="component" value="Unassembled WGS sequence"/>
</dbReference>
<evidence type="ECO:0000256" key="6">
    <source>
        <dbReference type="ARBA" id="ARBA00023163"/>
    </source>
</evidence>
<dbReference type="PROSITE" id="PS50880">
    <property type="entry name" value="TOPRIM"/>
    <property type="match status" value="1"/>
</dbReference>
<dbReference type="Gene3D" id="3.90.580.10">
    <property type="entry name" value="Zinc finger, CHC2-type domain"/>
    <property type="match status" value="1"/>
</dbReference>
<evidence type="ECO:0000256" key="3">
    <source>
        <dbReference type="ARBA" id="ARBA00022679"/>
    </source>
</evidence>
<reference evidence="8 9" key="1">
    <citation type="submission" date="2021-03" db="EMBL/GenBank/DDBJ databases">
        <title>Genomic Encyclopedia of Type Strains, Phase IV (KMG-IV): sequencing the most valuable type-strain genomes for metagenomic binning, comparative biology and taxonomic classification.</title>
        <authorList>
            <person name="Goeker M."/>
        </authorList>
    </citation>
    <scope>NUCLEOTIDE SEQUENCE [LARGE SCALE GENOMIC DNA]</scope>
    <source>
        <strain evidence="8 9">DSM 24004</strain>
    </source>
</reference>
<keyword evidence="6" id="KW-0804">Transcription</keyword>
<proteinExistence type="predicted"/>
<dbReference type="SUPFAM" id="SSF56731">
    <property type="entry name" value="DNA primase core"/>
    <property type="match status" value="1"/>
</dbReference>
<evidence type="ECO:0000259" key="7">
    <source>
        <dbReference type="PROSITE" id="PS50880"/>
    </source>
</evidence>
<sequence>MYTKYEISKAQNISLLDYIESRGYELIYSHTDVRLKEHDSLVISNNKWKWFSRNKGGGTLDFLIEYEGKNFKEAMQTLLGEKGIDESKPQYKEHIQKQHEIKQISELPEKNNSYRRLYAYLSKTRGIDVEIINDMVNYKVLYEEKEHNNCVFLGRDKAGEVKYCLKVGTNTFKKFKGEIPGSDKRFNVELYSSQENKSVCIYESIIDAMSHATLIKQRGLDYKNQNRVSLGGVSDLKLEQYLKDNPNIKKIVVGLDNDEAGIEAGLKIKDKYTKLGYEVTKIVPKHGKDFNDELVGFRSRKSLKDINQGVSQYKSNANNKLPERKDISYASQSR</sequence>
<comment type="caution">
    <text evidence="8">The sequence shown here is derived from an EMBL/GenBank/DDBJ whole genome shotgun (WGS) entry which is preliminary data.</text>
</comment>
<protein>
    <recommendedName>
        <fullName evidence="7">Toprim domain-containing protein</fullName>
    </recommendedName>
</protein>
<dbReference type="InterPro" id="IPR034154">
    <property type="entry name" value="TOPRIM_DnaG/twinkle"/>
</dbReference>
<name>A0ABS4GGG3_9FIRM</name>
<feature type="domain" description="Toprim" evidence="7">
    <location>
        <begin position="197"/>
        <end position="287"/>
    </location>
</feature>
<dbReference type="Pfam" id="PF13154">
    <property type="entry name" value="DUF3991"/>
    <property type="match status" value="1"/>
</dbReference>
<evidence type="ECO:0000256" key="4">
    <source>
        <dbReference type="ARBA" id="ARBA00022695"/>
    </source>
</evidence>
<keyword evidence="2" id="KW-0639">Primosome</keyword>
<dbReference type="RefSeq" id="WP_209512468.1">
    <property type="nucleotide sequence ID" value="NZ_JAGGKS010000008.1"/>
</dbReference>
<keyword evidence="5" id="KW-0235">DNA replication</keyword>
<keyword evidence="1" id="KW-0240">DNA-directed RNA polymerase</keyword>
<organism evidence="8 9">
    <name type="scientific">Sedimentibacter acidaminivorans</name>
    <dbReference type="NCBI Taxonomy" id="913099"/>
    <lineage>
        <taxon>Bacteria</taxon>
        <taxon>Bacillati</taxon>
        <taxon>Bacillota</taxon>
        <taxon>Tissierellia</taxon>
        <taxon>Sedimentibacter</taxon>
    </lineage>
</organism>
<dbReference type="InterPro" id="IPR006171">
    <property type="entry name" value="TOPRIM_dom"/>
</dbReference>
<evidence type="ECO:0000256" key="5">
    <source>
        <dbReference type="ARBA" id="ARBA00022705"/>
    </source>
</evidence>
<dbReference type="Gene3D" id="3.40.1360.10">
    <property type="match status" value="1"/>
</dbReference>
<keyword evidence="4" id="KW-0548">Nucleotidyltransferase</keyword>
<evidence type="ECO:0000313" key="8">
    <source>
        <dbReference type="EMBL" id="MBP1926739.1"/>
    </source>
</evidence>
<dbReference type="InterPro" id="IPR036977">
    <property type="entry name" value="DNA_primase_Znf_CHC2"/>
</dbReference>
<dbReference type="EMBL" id="JAGGKS010000008">
    <property type="protein sequence ID" value="MBP1926739.1"/>
    <property type="molecule type" value="Genomic_DNA"/>
</dbReference>
<dbReference type="Pfam" id="PF13155">
    <property type="entry name" value="Toprim_2"/>
    <property type="match status" value="1"/>
</dbReference>
<dbReference type="InterPro" id="IPR025054">
    <property type="entry name" value="DUF3991"/>
</dbReference>
<evidence type="ECO:0000256" key="2">
    <source>
        <dbReference type="ARBA" id="ARBA00022515"/>
    </source>
</evidence>